<name>A0A976SKF5_THEOR</name>
<dbReference type="AlphaFoldDB" id="A0A976SKF5"/>
<evidence type="ECO:0000313" key="1">
    <source>
        <dbReference type="EMBL" id="UVC54211.1"/>
    </source>
</evidence>
<accession>A0A976SKF5</accession>
<dbReference type="Proteomes" id="UP000244803">
    <property type="component" value="Chromosome 3"/>
</dbReference>
<gene>
    <name evidence="1" type="ORF">MACJ_003744</name>
</gene>
<reference evidence="1" key="1">
    <citation type="submission" date="2022-07" db="EMBL/GenBank/DDBJ databases">
        <title>Evaluation of T. orientalis genome assembly methods using nanopore sequencing and analysis of variation between genomes.</title>
        <authorList>
            <person name="Yam J."/>
            <person name="Micallef M.L."/>
            <person name="Liu M."/>
            <person name="Djordjevic S.P."/>
            <person name="Bogema D.R."/>
            <person name="Jenkins C."/>
        </authorList>
    </citation>
    <scope>NUCLEOTIDE SEQUENCE</scope>
    <source>
        <strain evidence="1">Fish Creek</strain>
    </source>
</reference>
<proteinExistence type="predicted"/>
<sequence>MEGRQMGLFFRKGWFTKRIFSTVLLFVVADAFVKYEYGIKVKPDFSSTRWEWWQEKLNRERALRR</sequence>
<evidence type="ECO:0000313" key="2">
    <source>
        <dbReference type="Proteomes" id="UP000244803"/>
    </source>
</evidence>
<dbReference type="EMBL" id="CP056066">
    <property type="protein sequence ID" value="UVC54211.1"/>
    <property type="molecule type" value="Genomic_DNA"/>
</dbReference>
<protein>
    <submittedName>
        <fullName evidence="1">Uncharacterized protein</fullName>
    </submittedName>
</protein>
<organism evidence="1 2">
    <name type="scientific">Theileria orientalis</name>
    <dbReference type="NCBI Taxonomy" id="68886"/>
    <lineage>
        <taxon>Eukaryota</taxon>
        <taxon>Sar</taxon>
        <taxon>Alveolata</taxon>
        <taxon>Apicomplexa</taxon>
        <taxon>Aconoidasida</taxon>
        <taxon>Piroplasmida</taxon>
        <taxon>Theileriidae</taxon>
        <taxon>Theileria</taxon>
    </lineage>
</organism>